<organism evidence="2 3">
    <name type="scientific">Mycena chlorophos</name>
    <name type="common">Agaric fungus</name>
    <name type="synonym">Agaricus chlorophos</name>
    <dbReference type="NCBI Taxonomy" id="658473"/>
    <lineage>
        <taxon>Eukaryota</taxon>
        <taxon>Fungi</taxon>
        <taxon>Dikarya</taxon>
        <taxon>Basidiomycota</taxon>
        <taxon>Agaricomycotina</taxon>
        <taxon>Agaricomycetes</taxon>
        <taxon>Agaricomycetidae</taxon>
        <taxon>Agaricales</taxon>
        <taxon>Marasmiineae</taxon>
        <taxon>Mycenaceae</taxon>
        <taxon>Mycena</taxon>
    </lineage>
</organism>
<protein>
    <submittedName>
        <fullName evidence="2">Uncharacterized protein</fullName>
    </submittedName>
</protein>
<accession>A0ABQ0LEJ9</accession>
<gene>
    <name evidence="2" type="ORF">MCHLO_06782</name>
</gene>
<sequence>MQRWAFGITASFLPPSIWPEQPLALASILFMKNFAATLRRTASKSWAGLVNALHPSRQTPTELPSTSTQTLRTTFTTHPKPNTAGHPNEPCNMQGGRRDPGDNLKDEVLRAEFELLAPAYATVGNALHLPEGEESIICRNYLSGTRPISDSYVPSLGRLLRTRHIQAVAVQCIAQELQWWESGTPVAIFIPISVFKGAEAFTRMVKGGLTIHTIYGALAHNFLNFDNVRDRAALWWFAQCWSDAGEPKLSKHAWESAVAAGVVRAKGLVLVPLPT</sequence>
<feature type="region of interest" description="Disordered" evidence="1">
    <location>
        <begin position="77"/>
        <end position="103"/>
    </location>
</feature>
<evidence type="ECO:0000313" key="3">
    <source>
        <dbReference type="Proteomes" id="UP000815677"/>
    </source>
</evidence>
<evidence type="ECO:0000256" key="1">
    <source>
        <dbReference type="SAM" id="MobiDB-lite"/>
    </source>
</evidence>
<dbReference type="EMBL" id="DF845521">
    <property type="protein sequence ID" value="GAT49471.1"/>
    <property type="molecule type" value="Genomic_DNA"/>
</dbReference>
<reference evidence="2" key="1">
    <citation type="submission" date="2014-09" db="EMBL/GenBank/DDBJ databases">
        <title>Genome sequence of the luminous mushroom Mycena chlorophos for searching fungal bioluminescence genes.</title>
        <authorList>
            <person name="Tanaka Y."/>
            <person name="Kasuga D."/>
            <person name="Oba Y."/>
            <person name="Hase S."/>
            <person name="Sato K."/>
            <person name="Oba Y."/>
            <person name="Sakakibara Y."/>
        </authorList>
    </citation>
    <scope>NUCLEOTIDE SEQUENCE</scope>
</reference>
<evidence type="ECO:0000313" key="2">
    <source>
        <dbReference type="EMBL" id="GAT49471.1"/>
    </source>
</evidence>
<name>A0ABQ0LEJ9_MYCCL</name>
<keyword evidence="3" id="KW-1185">Reference proteome</keyword>
<dbReference type="Proteomes" id="UP000815677">
    <property type="component" value="Unassembled WGS sequence"/>
</dbReference>
<proteinExistence type="predicted"/>